<accession>A0A0G0FN91</accession>
<dbReference type="PANTHER" id="PTHR20854">
    <property type="entry name" value="INOSITOL MONOPHOSPHATASE"/>
    <property type="match status" value="1"/>
</dbReference>
<keyword evidence="1" id="KW-0460">Magnesium</keyword>
<gene>
    <name evidence="2" type="ORF">US28_C0021G0021</name>
</gene>
<dbReference type="GO" id="GO:0006020">
    <property type="term" value="P:inositol metabolic process"/>
    <property type="evidence" value="ECO:0007669"/>
    <property type="project" value="TreeGrafter"/>
</dbReference>
<dbReference type="GO" id="GO:0046872">
    <property type="term" value="F:metal ion binding"/>
    <property type="evidence" value="ECO:0007669"/>
    <property type="project" value="UniProtKB-KW"/>
</dbReference>
<evidence type="ECO:0008006" key="4">
    <source>
        <dbReference type="Google" id="ProtNLM"/>
    </source>
</evidence>
<dbReference type="InterPro" id="IPR000760">
    <property type="entry name" value="Inositol_monophosphatase-like"/>
</dbReference>
<dbReference type="EMBL" id="LBSJ01000021">
    <property type="protein sequence ID" value="KKQ15190.1"/>
    <property type="molecule type" value="Genomic_DNA"/>
</dbReference>
<dbReference type="Proteomes" id="UP000034448">
    <property type="component" value="Unassembled WGS sequence"/>
</dbReference>
<dbReference type="GO" id="GO:0007165">
    <property type="term" value="P:signal transduction"/>
    <property type="evidence" value="ECO:0007669"/>
    <property type="project" value="TreeGrafter"/>
</dbReference>
<dbReference type="PANTHER" id="PTHR20854:SF4">
    <property type="entry name" value="INOSITOL-1-MONOPHOSPHATASE-RELATED"/>
    <property type="match status" value="1"/>
</dbReference>
<feature type="binding site" evidence="1">
    <location>
        <position position="94"/>
    </location>
    <ligand>
        <name>Mg(2+)</name>
        <dbReference type="ChEBI" id="CHEBI:18420"/>
        <label>1</label>
        <note>catalytic</note>
    </ligand>
</feature>
<keyword evidence="1" id="KW-0479">Metal-binding</keyword>
<dbReference type="Gene3D" id="3.30.540.10">
    <property type="entry name" value="Fructose-1,6-Bisphosphatase, subunit A, domain 1"/>
    <property type="match status" value="1"/>
</dbReference>
<dbReference type="GO" id="GO:0008934">
    <property type="term" value="F:inositol monophosphate 1-phosphatase activity"/>
    <property type="evidence" value="ECO:0007669"/>
    <property type="project" value="TreeGrafter"/>
</dbReference>
<comment type="caution">
    <text evidence="2">The sequence shown here is derived from an EMBL/GenBank/DDBJ whole genome shotgun (WGS) entry which is preliminary data.</text>
</comment>
<organism evidence="2 3">
    <name type="scientific">Candidatus Daviesbacteria bacterium GW2011_GWA1_36_8</name>
    <dbReference type="NCBI Taxonomy" id="1618417"/>
    <lineage>
        <taxon>Bacteria</taxon>
        <taxon>Candidatus Daviesiibacteriota</taxon>
    </lineage>
</organism>
<feature type="binding site" evidence="1">
    <location>
        <position position="93"/>
    </location>
    <ligand>
        <name>Mg(2+)</name>
        <dbReference type="ChEBI" id="CHEBI:18420"/>
        <label>2</label>
    </ligand>
</feature>
<evidence type="ECO:0000256" key="1">
    <source>
        <dbReference type="PIRSR" id="PIRSR600760-2"/>
    </source>
</evidence>
<dbReference type="Pfam" id="PF00459">
    <property type="entry name" value="Inositol_P"/>
    <property type="match status" value="1"/>
</dbReference>
<protein>
    <recommendedName>
        <fullName evidence="4">Inositol monophosphatase</fullName>
    </recommendedName>
</protein>
<name>A0A0G0FN91_9BACT</name>
<dbReference type="SUPFAM" id="SSF56655">
    <property type="entry name" value="Carbohydrate phosphatase"/>
    <property type="match status" value="1"/>
</dbReference>
<feature type="binding site" evidence="1">
    <location>
        <position position="91"/>
    </location>
    <ligand>
        <name>Mg(2+)</name>
        <dbReference type="ChEBI" id="CHEBI:18420"/>
        <label>1</label>
        <note>catalytic</note>
    </ligand>
</feature>
<reference evidence="2 3" key="1">
    <citation type="journal article" date="2015" name="Nature">
        <title>rRNA introns, odd ribosomes, and small enigmatic genomes across a large radiation of phyla.</title>
        <authorList>
            <person name="Brown C.T."/>
            <person name="Hug L.A."/>
            <person name="Thomas B.C."/>
            <person name="Sharon I."/>
            <person name="Castelle C.J."/>
            <person name="Singh A."/>
            <person name="Wilkins M.J."/>
            <person name="Williams K.H."/>
            <person name="Banfield J.F."/>
        </authorList>
    </citation>
    <scope>NUCLEOTIDE SEQUENCE [LARGE SCALE GENOMIC DNA]</scope>
</reference>
<comment type="cofactor">
    <cofactor evidence="1">
        <name>Mg(2+)</name>
        <dbReference type="ChEBI" id="CHEBI:18420"/>
    </cofactor>
</comment>
<evidence type="ECO:0000313" key="2">
    <source>
        <dbReference type="EMBL" id="KKQ15190.1"/>
    </source>
</evidence>
<dbReference type="Gene3D" id="3.40.190.80">
    <property type="match status" value="1"/>
</dbReference>
<proteinExistence type="predicted"/>
<feature type="binding site" evidence="1">
    <location>
        <position position="72"/>
    </location>
    <ligand>
        <name>Mg(2+)</name>
        <dbReference type="ChEBI" id="CHEBI:18420"/>
        <label>1</label>
        <note>catalytic</note>
    </ligand>
</feature>
<evidence type="ECO:0000313" key="3">
    <source>
        <dbReference type="Proteomes" id="UP000034448"/>
    </source>
</evidence>
<sequence length="294" mass="32265">MSAYTLESAIGTLGNRVLQKTKIIHDSLGKAGEEYVRKNQHGEKALLADIECESVVLEILKRSGLSMLVHSEEHGKVFLGIGKPEFTAFLDGLDGSAVYKKERGSGRYGTMLGIYKGNDPDYGDYLFGGVMEHSTDRLFYAVAGRGSWVVENGRKSRVRTAQADSLNPAEVRMQANTHFDWLFDSQVITGMLSKLPGFEYKSMNCSAVHVIDLASGDTDVMLEATRKGNLEFAAGFPLISEAGGILMDIRGRDLRDLKISEFGQDGYYPVIGLANPGLRQPFLDLVKAAEKTQK</sequence>
<dbReference type="AlphaFoldDB" id="A0A0G0FN91"/>